<organism evidence="2 3">
    <name type="scientific">Panagrolaimus superbus</name>
    <dbReference type="NCBI Taxonomy" id="310955"/>
    <lineage>
        <taxon>Eukaryota</taxon>
        <taxon>Metazoa</taxon>
        <taxon>Ecdysozoa</taxon>
        <taxon>Nematoda</taxon>
        <taxon>Chromadorea</taxon>
        <taxon>Rhabditida</taxon>
        <taxon>Tylenchina</taxon>
        <taxon>Panagrolaimomorpha</taxon>
        <taxon>Panagrolaimoidea</taxon>
        <taxon>Panagrolaimidae</taxon>
        <taxon>Panagrolaimus</taxon>
    </lineage>
</organism>
<evidence type="ECO:0000313" key="3">
    <source>
        <dbReference type="WBParaSite" id="PSU_v2.g21224.t1"/>
    </source>
</evidence>
<feature type="region of interest" description="Disordered" evidence="1">
    <location>
        <begin position="73"/>
        <end position="134"/>
    </location>
</feature>
<protein>
    <submittedName>
        <fullName evidence="3">Uncharacterized protein</fullName>
    </submittedName>
</protein>
<sequence length="134" mass="14594">MFQLQQPQMPMQRAQGILQSPATDISNPPFQQQQQQSRTIPFQISFNGQKKSAEQIATPFNGGGLVPITEKLLDSNSEHLPSSVGNVKRDSSMPDNNSVQPQSQSQSTPSSPTPPIESLPPFLQGAPKDIIDEV</sequence>
<feature type="region of interest" description="Disordered" evidence="1">
    <location>
        <begin position="1"/>
        <end position="39"/>
    </location>
</feature>
<dbReference type="WBParaSite" id="PSU_v2.g21224.t1">
    <property type="protein sequence ID" value="PSU_v2.g21224.t1"/>
    <property type="gene ID" value="PSU_v2.g21224"/>
</dbReference>
<proteinExistence type="predicted"/>
<name>A0A914YLL4_9BILA</name>
<feature type="compositionally biased region" description="Polar residues" evidence="1">
    <location>
        <begin position="17"/>
        <end position="30"/>
    </location>
</feature>
<dbReference type="AlphaFoldDB" id="A0A914YLL4"/>
<dbReference type="Proteomes" id="UP000887577">
    <property type="component" value="Unplaced"/>
</dbReference>
<evidence type="ECO:0000256" key="1">
    <source>
        <dbReference type="SAM" id="MobiDB-lite"/>
    </source>
</evidence>
<accession>A0A914YLL4</accession>
<keyword evidence="2" id="KW-1185">Reference proteome</keyword>
<feature type="compositionally biased region" description="Low complexity" evidence="1">
    <location>
        <begin position="100"/>
        <end position="110"/>
    </location>
</feature>
<reference evidence="3" key="1">
    <citation type="submission" date="2022-11" db="UniProtKB">
        <authorList>
            <consortium name="WormBaseParasite"/>
        </authorList>
    </citation>
    <scope>IDENTIFICATION</scope>
</reference>
<evidence type="ECO:0000313" key="2">
    <source>
        <dbReference type="Proteomes" id="UP000887577"/>
    </source>
</evidence>
<feature type="compositionally biased region" description="Low complexity" evidence="1">
    <location>
        <begin position="1"/>
        <end position="12"/>
    </location>
</feature>